<feature type="transmembrane region" description="Helical" evidence="2">
    <location>
        <begin position="78"/>
        <end position="96"/>
    </location>
</feature>
<dbReference type="RefSeq" id="XP_044453550.1">
    <property type="nucleotide sequence ID" value="XM_044597615.1"/>
</dbReference>
<keyword evidence="2" id="KW-0812">Transmembrane</keyword>
<feature type="transmembrane region" description="Helical" evidence="2">
    <location>
        <begin position="102"/>
        <end position="122"/>
    </location>
</feature>
<dbReference type="PANTHER" id="PTHR21493">
    <property type="entry name" value="CGI-141-RELATED/LIPASE CONTAINING PROTEIN"/>
    <property type="match status" value="1"/>
</dbReference>
<dbReference type="STRING" id="4565.A0A3B6B229"/>
<gene>
    <name evidence="3" type="primary">LOC123185791</name>
</gene>
<sequence length="136" mass="15806">MAARGRQIHHRRRSFGRGSRRPRAPLHHHSWTLVRLASPSKRRKQLFIHRQLWIWIHLAALDEGLDGTRIASSRDRAGLDRVFGVLFSFLRILMLFDKGFLAMGNVLFVSGVPLTIGLKSTFQFFTKPKNRKVIYM</sequence>
<name>A0A3B6B229_WHEAT</name>
<dbReference type="GO" id="GO:0042147">
    <property type="term" value="P:retrograde transport, endosome to Golgi"/>
    <property type="evidence" value="ECO:0007669"/>
    <property type="project" value="InterPro"/>
</dbReference>
<proteinExistence type="predicted"/>
<dbReference type="PaxDb" id="4565-Traes_2AL_E78A695EC.1"/>
<dbReference type="Gramene" id="TraesCLE_scaffold_134088_01G000100.1">
    <property type="protein sequence ID" value="TraesCLE_scaffold_134088_01G000100.1"/>
    <property type="gene ID" value="TraesCLE_scaffold_134088_01G000100"/>
</dbReference>
<dbReference type="Gramene" id="TraesCS2A03G0947900.1">
    <property type="protein sequence ID" value="TraesCS2A03G0947900.1.CDS"/>
    <property type="gene ID" value="TraesCS2A03G0947900"/>
</dbReference>
<evidence type="ECO:0000313" key="3">
    <source>
        <dbReference type="EnsemblPlants" id="TraesCS2A02G393300.1"/>
    </source>
</evidence>
<evidence type="ECO:0000313" key="4">
    <source>
        <dbReference type="Proteomes" id="UP000019116"/>
    </source>
</evidence>
<feature type="region of interest" description="Disordered" evidence="1">
    <location>
        <begin position="1"/>
        <end position="24"/>
    </location>
</feature>
<dbReference type="GO" id="GO:0006888">
    <property type="term" value="P:endoplasmic reticulum to Golgi vesicle-mediated transport"/>
    <property type="evidence" value="ECO:0007669"/>
    <property type="project" value="InterPro"/>
</dbReference>
<accession>A0A3B6B229</accession>
<dbReference type="GO" id="GO:0005829">
    <property type="term" value="C:cytosol"/>
    <property type="evidence" value="ECO:0007669"/>
    <property type="project" value="GOC"/>
</dbReference>
<dbReference type="OMA" id="WIWIHLA"/>
<reference evidence="3" key="1">
    <citation type="submission" date="2018-08" db="EMBL/GenBank/DDBJ databases">
        <authorList>
            <person name="Rossello M."/>
        </authorList>
    </citation>
    <scope>NUCLEOTIDE SEQUENCE [LARGE SCALE GENOMIC DNA]</scope>
    <source>
        <strain evidence="3">cv. Chinese Spring</strain>
    </source>
</reference>
<dbReference type="PANTHER" id="PTHR21493:SF244">
    <property type="entry name" value="OS07G0593400 PROTEIN"/>
    <property type="match status" value="1"/>
</dbReference>
<dbReference type="Gramene" id="TraesWEE_scaffold_020441_01G000200.1">
    <property type="protein sequence ID" value="TraesWEE_scaffold_020441_01G000200.1"/>
    <property type="gene ID" value="TraesWEE_scaffold_020441_01G000200"/>
</dbReference>
<evidence type="ECO:0000256" key="2">
    <source>
        <dbReference type="SAM" id="Phobius"/>
    </source>
</evidence>
<keyword evidence="2" id="KW-0472">Membrane</keyword>
<dbReference type="Proteomes" id="UP000019116">
    <property type="component" value="Chromosome 2A"/>
</dbReference>
<protein>
    <submittedName>
        <fullName evidence="3">Uncharacterized protein</fullName>
    </submittedName>
</protein>
<organism evidence="3">
    <name type="scientific">Triticum aestivum</name>
    <name type="common">Wheat</name>
    <dbReference type="NCBI Taxonomy" id="4565"/>
    <lineage>
        <taxon>Eukaryota</taxon>
        <taxon>Viridiplantae</taxon>
        <taxon>Streptophyta</taxon>
        <taxon>Embryophyta</taxon>
        <taxon>Tracheophyta</taxon>
        <taxon>Spermatophyta</taxon>
        <taxon>Magnoliopsida</taxon>
        <taxon>Liliopsida</taxon>
        <taxon>Poales</taxon>
        <taxon>Poaceae</taxon>
        <taxon>BOP clade</taxon>
        <taxon>Pooideae</taxon>
        <taxon>Triticodae</taxon>
        <taxon>Triticeae</taxon>
        <taxon>Triticinae</taxon>
        <taxon>Triticum</taxon>
    </lineage>
</organism>
<reference evidence="3" key="2">
    <citation type="submission" date="2018-10" db="UniProtKB">
        <authorList>
            <consortium name="EnsemblPlants"/>
        </authorList>
    </citation>
    <scope>IDENTIFICATION</scope>
</reference>
<dbReference type="OrthoDB" id="204784at2759"/>
<keyword evidence="2" id="KW-1133">Transmembrane helix</keyword>
<dbReference type="Gramene" id="TraesCS2A02G393300.1">
    <property type="protein sequence ID" value="TraesCS2A02G393300.1"/>
    <property type="gene ID" value="TraesCS2A02G393300"/>
</dbReference>
<dbReference type="EnsemblPlants" id="TraesCS2A02G393300.1">
    <property type="protein sequence ID" value="TraesCS2A02G393300.1"/>
    <property type="gene ID" value="TraesCS2A02G393300"/>
</dbReference>
<dbReference type="GeneID" id="123185791"/>
<dbReference type="Gramene" id="TraesCAD_scaffold_015102_01G000200.1">
    <property type="protein sequence ID" value="TraesCAD_scaffold_015102_01G000200.1"/>
    <property type="gene ID" value="TraesCAD_scaffold_015102_01G000200"/>
</dbReference>
<evidence type="ECO:0000256" key="1">
    <source>
        <dbReference type="SAM" id="MobiDB-lite"/>
    </source>
</evidence>
<dbReference type="AlphaFoldDB" id="A0A3B6B229"/>
<dbReference type="Gramene" id="TraesROB_scaffold_008475_01G000300.1">
    <property type="protein sequence ID" value="TraesROB_scaffold_008475_01G000300.1"/>
    <property type="gene ID" value="TraesROB_scaffold_008475_01G000300"/>
</dbReference>
<dbReference type="InterPro" id="IPR045176">
    <property type="entry name" value="Got1"/>
</dbReference>
<keyword evidence="4" id="KW-1185">Reference proteome</keyword>